<proteinExistence type="predicted"/>
<name>X6MCG9_RETFI</name>
<keyword evidence="2" id="KW-0472">Membrane</keyword>
<evidence type="ECO:0000313" key="3">
    <source>
        <dbReference type="EMBL" id="ETO11142.1"/>
    </source>
</evidence>
<protein>
    <submittedName>
        <fullName evidence="3">RUN domain-containing protein</fullName>
    </submittedName>
</protein>
<keyword evidence="4" id="KW-1185">Reference proteome</keyword>
<feature type="region of interest" description="Disordered" evidence="1">
    <location>
        <begin position="124"/>
        <end position="147"/>
    </location>
</feature>
<feature type="transmembrane region" description="Helical" evidence="2">
    <location>
        <begin position="729"/>
        <end position="748"/>
    </location>
</feature>
<feature type="compositionally biased region" description="Polar residues" evidence="1">
    <location>
        <begin position="222"/>
        <end position="239"/>
    </location>
</feature>
<sequence length="791" mass="90265">MFSESSIGQDARRIIEDVAREEGVSMEYEAKPNARPGEGRKSRPPSRRCSFLKNYQHPYLDKAVTGETIEERGRLISRALYDAIQKHSVSKVKDKTKKTHPKQNKTISNERAFDVFTKDDPSYRHTRTKKYKPTAVTSGRKPGGKAVNNYNSTSEYLSNIAVGQIPANANTSALPSRQNQRLLQSRNKSTKSRQHKTSESTSFEWPVRTEMSNTQARHHRQSSNQIPARSLQTQAQTPSGHVEGKHQPHSFVANPLLGNNNNKNNNNNDEDEDEDEDDHENIPFPTFQKKSSMSQPASPKNVHETRSYFEKSMKKKELDQQNVCFVFNTLLCLLVIVNALETRDQQTDERDVDSDLKQDEGLDPNLEMETSKIGFASSTQLLRFVPRDELLEQQDISSERPDLAQFSQSFKVVPSSSSPSKYFQRHNVSPIKFRSRHRASMWKEGQLDRPQSSDAATEENPVPTTSMTSPMIDSTNKTILQSTPVGQSKRSNTANMGHGIGISARARTPSQETKVKKIEDGLAAKAQHNSFQSQAGPNSAKHHNFNNGKAANDDFEKNSPVDNEETSSISPKSEEMKPRIHQALVRQAKHKKYMDSQRLYNRPRVSISVPVSPHHSDDEPNENENTTPRKKYAKLVPNMSAGRAPLEEVDEEASEFTKDDRNVSQKKNNNMADIHNSEDDDNETNMVYVDNQMTIEDFKAEIQEYEIIVFFCCYLFFFLVAAKKVKEIMILWLTLTTVPLFCCCEKKLNNKALGLMWTCIFMKFLSIYTFFKYFQFISRYFQARHLNLENF</sequence>
<feature type="region of interest" description="Disordered" evidence="1">
    <location>
        <begin position="528"/>
        <end position="630"/>
    </location>
</feature>
<accession>X6MCG9</accession>
<feature type="region of interest" description="Disordered" evidence="1">
    <location>
        <begin position="442"/>
        <end position="514"/>
    </location>
</feature>
<evidence type="ECO:0000256" key="1">
    <source>
        <dbReference type="SAM" id="MobiDB-lite"/>
    </source>
</evidence>
<dbReference type="AlphaFoldDB" id="X6MCG9"/>
<feature type="compositionally biased region" description="Acidic residues" evidence="1">
    <location>
        <begin position="268"/>
        <end position="279"/>
    </location>
</feature>
<evidence type="ECO:0000256" key="2">
    <source>
        <dbReference type="SAM" id="Phobius"/>
    </source>
</evidence>
<feature type="compositionally biased region" description="Basic and acidic residues" evidence="1">
    <location>
        <begin position="344"/>
        <end position="360"/>
    </location>
</feature>
<feature type="transmembrane region" description="Helical" evidence="2">
    <location>
        <begin position="705"/>
        <end position="722"/>
    </location>
</feature>
<feature type="compositionally biased region" description="Polar residues" evidence="1">
    <location>
        <begin position="528"/>
        <end position="537"/>
    </location>
</feature>
<evidence type="ECO:0000313" key="4">
    <source>
        <dbReference type="Proteomes" id="UP000023152"/>
    </source>
</evidence>
<feature type="compositionally biased region" description="Basic and acidic residues" evidence="1">
    <location>
        <begin position="10"/>
        <end position="41"/>
    </location>
</feature>
<feature type="region of interest" description="Disordered" evidence="1">
    <location>
        <begin position="171"/>
        <end position="304"/>
    </location>
</feature>
<gene>
    <name evidence="3" type="ORF">RFI_26235</name>
</gene>
<feature type="region of interest" description="Disordered" evidence="1">
    <location>
        <begin position="344"/>
        <end position="363"/>
    </location>
</feature>
<feature type="transmembrane region" description="Helical" evidence="2">
    <location>
        <begin position="754"/>
        <end position="774"/>
    </location>
</feature>
<dbReference type="EMBL" id="ASPP01022719">
    <property type="protein sequence ID" value="ETO11142.1"/>
    <property type="molecule type" value="Genomic_DNA"/>
</dbReference>
<organism evidence="3 4">
    <name type="scientific">Reticulomyxa filosa</name>
    <dbReference type="NCBI Taxonomy" id="46433"/>
    <lineage>
        <taxon>Eukaryota</taxon>
        <taxon>Sar</taxon>
        <taxon>Rhizaria</taxon>
        <taxon>Retaria</taxon>
        <taxon>Foraminifera</taxon>
        <taxon>Monothalamids</taxon>
        <taxon>Reticulomyxidae</taxon>
        <taxon>Reticulomyxa</taxon>
    </lineage>
</organism>
<keyword evidence="2" id="KW-0812">Transmembrane</keyword>
<feature type="compositionally biased region" description="Polar residues" evidence="1">
    <location>
        <begin position="171"/>
        <end position="187"/>
    </location>
</feature>
<dbReference type="Proteomes" id="UP000023152">
    <property type="component" value="Unassembled WGS sequence"/>
</dbReference>
<feature type="compositionally biased region" description="Low complexity" evidence="1">
    <location>
        <begin position="602"/>
        <end position="613"/>
    </location>
</feature>
<reference evidence="3 4" key="1">
    <citation type="journal article" date="2013" name="Curr. Biol.">
        <title>The Genome of the Foraminiferan Reticulomyxa filosa.</title>
        <authorList>
            <person name="Glockner G."/>
            <person name="Hulsmann N."/>
            <person name="Schleicher M."/>
            <person name="Noegel A.A."/>
            <person name="Eichinger L."/>
            <person name="Gallinger C."/>
            <person name="Pawlowski J."/>
            <person name="Sierra R."/>
            <person name="Euteneuer U."/>
            <person name="Pillet L."/>
            <person name="Moustafa A."/>
            <person name="Platzer M."/>
            <person name="Groth M."/>
            <person name="Szafranski K."/>
            <person name="Schliwa M."/>
        </authorList>
    </citation>
    <scope>NUCLEOTIDE SEQUENCE [LARGE SCALE GENOMIC DNA]</scope>
</reference>
<feature type="region of interest" description="Disordered" evidence="1">
    <location>
        <begin position="1"/>
        <end position="49"/>
    </location>
</feature>
<comment type="caution">
    <text evidence="3">The sequence shown here is derived from an EMBL/GenBank/DDBJ whole genome shotgun (WGS) entry which is preliminary data.</text>
</comment>
<keyword evidence="2" id="KW-1133">Transmembrane helix</keyword>
<feature type="compositionally biased region" description="Polar residues" evidence="1">
    <location>
        <begin position="288"/>
        <end position="298"/>
    </location>
</feature>
<feature type="compositionally biased region" description="Polar residues" evidence="1">
    <location>
        <begin position="462"/>
        <end position="495"/>
    </location>
</feature>